<dbReference type="Proteomes" id="UP000218151">
    <property type="component" value="Unassembled WGS sequence"/>
</dbReference>
<evidence type="ECO:0000313" key="3">
    <source>
        <dbReference type="Proteomes" id="UP000218151"/>
    </source>
</evidence>
<dbReference type="Gene3D" id="1.10.10.60">
    <property type="entry name" value="Homeodomain-like"/>
    <property type="match status" value="1"/>
</dbReference>
<dbReference type="InterPro" id="IPR018060">
    <property type="entry name" value="HTH_AraC"/>
</dbReference>
<evidence type="ECO:0000259" key="1">
    <source>
        <dbReference type="PROSITE" id="PS01124"/>
    </source>
</evidence>
<proteinExistence type="predicted"/>
<name>A0A2A2SD14_9SPHN</name>
<protein>
    <recommendedName>
        <fullName evidence="1">HTH araC/xylS-type domain-containing protein</fullName>
    </recommendedName>
</protein>
<dbReference type="Pfam" id="PF12833">
    <property type="entry name" value="HTH_18"/>
    <property type="match status" value="1"/>
</dbReference>
<comment type="caution">
    <text evidence="2">The sequence shown here is derived from an EMBL/GenBank/DDBJ whole genome shotgun (WGS) entry which is preliminary data.</text>
</comment>
<dbReference type="EMBL" id="NSLI01000004">
    <property type="protein sequence ID" value="PAX07184.1"/>
    <property type="molecule type" value="Genomic_DNA"/>
</dbReference>
<dbReference type="GO" id="GO:0043565">
    <property type="term" value="F:sequence-specific DNA binding"/>
    <property type="evidence" value="ECO:0007669"/>
    <property type="project" value="InterPro"/>
</dbReference>
<organism evidence="2 3">
    <name type="scientific">Sphingomonas lenta</name>
    <dbReference type="NCBI Taxonomy" id="1141887"/>
    <lineage>
        <taxon>Bacteria</taxon>
        <taxon>Pseudomonadati</taxon>
        <taxon>Pseudomonadota</taxon>
        <taxon>Alphaproteobacteria</taxon>
        <taxon>Sphingomonadales</taxon>
        <taxon>Sphingomonadaceae</taxon>
        <taxon>Sphingomonas</taxon>
    </lineage>
</organism>
<dbReference type="AlphaFoldDB" id="A0A2A2SD14"/>
<reference evidence="3" key="1">
    <citation type="submission" date="2017-09" db="EMBL/GenBank/DDBJ databases">
        <authorList>
            <person name="Feng G."/>
            <person name="Zhu H."/>
        </authorList>
    </citation>
    <scope>NUCLEOTIDE SEQUENCE [LARGE SCALE GENOMIC DNA]</scope>
    <source>
        <strain evidence="3">1PNM-20</strain>
    </source>
</reference>
<dbReference type="OrthoDB" id="2559672at2"/>
<evidence type="ECO:0000313" key="2">
    <source>
        <dbReference type="EMBL" id="PAX07184.1"/>
    </source>
</evidence>
<keyword evidence="3" id="KW-1185">Reference proteome</keyword>
<sequence>MSLVASCPGDGRLSIWYAKPALHLSRYLTAYDSYHASLLPGEEARDVIPPAWAAIRFAEDDFDWGAKIGRRTFDPGPRNALFGPTSHAAYTRFATGRCVCVGLTPLGWARFVGRDAAPFADRITPLETVWRDRTEALRAAVLEADDPAQAFDAFFTDLLIRTPPEDEAVARVAALLLDPEVLTIKEMTERTGIDARHIARLSTRYFGFTPKLLLRRARFMRALIASMQVGRGGWKALVVAAGYHDQPHFIRDCQLFLGMPISSFMLKPKPLFELSLRLRAQVVGTPAQALHPVEG</sequence>
<feature type="domain" description="HTH araC/xylS-type" evidence="1">
    <location>
        <begin position="166"/>
        <end position="267"/>
    </location>
</feature>
<accession>A0A2A2SD14</accession>
<dbReference type="PROSITE" id="PS01124">
    <property type="entry name" value="HTH_ARAC_FAMILY_2"/>
    <property type="match status" value="1"/>
</dbReference>
<dbReference type="GO" id="GO:0003700">
    <property type="term" value="F:DNA-binding transcription factor activity"/>
    <property type="evidence" value="ECO:0007669"/>
    <property type="project" value="InterPro"/>
</dbReference>
<gene>
    <name evidence="2" type="ORF">CKY28_14195</name>
</gene>